<reference evidence="2" key="1">
    <citation type="submission" date="2011-09" db="EMBL/GenBank/DDBJ databases">
        <title>The permanent draft genome of Mucilaginibacter paludis DSM 18603.</title>
        <authorList>
            <consortium name="US DOE Joint Genome Institute (JGI-PGF)"/>
            <person name="Lucas S."/>
            <person name="Han J."/>
            <person name="Lapidus A."/>
            <person name="Bruce D."/>
            <person name="Goodwin L."/>
            <person name="Pitluck S."/>
            <person name="Peters L."/>
            <person name="Kyrpides N."/>
            <person name="Mavromatis K."/>
            <person name="Ivanova N."/>
            <person name="Mikhailova N."/>
            <person name="Held B."/>
            <person name="Detter J.C."/>
            <person name="Tapia R."/>
            <person name="Han C."/>
            <person name="Land M."/>
            <person name="Hauser L."/>
            <person name="Markowitz V."/>
            <person name="Cheng J.-F."/>
            <person name="Hugenholtz P."/>
            <person name="Woyke T."/>
            <person name="Wu D."/>
            <person name="Tindall B."/>
            <person name="Brambilla E."/>
            <person name="Klenk H.-P."/>
            <person name="Eisen J.A."/>
        </authorList>
    </citation>
    <scope>NUCLEOTIDE SEQUENCE [LARGE SCALE GENOMIC DNA]</scope>
    <source>
        <strain evidence="2">DSM 18603</strain>
    </source>
</reference>
<keyword evidence="3" id="KW-1185">Reference proteome</keyword>
<dbReference type="InterPro" id="IPR001853">
    <property type="entry name" value="DSBA-like_thioredoxin_dom"/>
</dbReference>
<evidence type="ECO:0000259" key="1">
    <source>
        <dbReference type="Pfam" id="PF01323"/>
    </source>
</evidence>
<dbReference type="SUPFAM" id="SSF52833">
    <property type="entry name" value="Thioredoxin-like"/>
    <property type="match status" value="1"/>
</dbReference>
<dbReference type="Pfam" id="PF01323">
    <property type="entry name" value="DSBA"/>
    <property type="match status" value="1"/>
</dbReference>
<dbReference type="GO" id="GO:0016491">
    <property type="term" value="F:oxidoreductase activity"/>
    <property type="evidence" value="ECO:0007669"/>
    <property type="project" value="InterPro"/>
</dbReference>
<dbReference type="InterPro" id="IPR036249">
    <property type="entry name" value="Thioredoxin-like_sf"/>
</dbReference>
<dbReference type="PANTHER" id="PTHR13887:SF41">
    <property type="entry name" value="THIOREDOXIN SUPERFAMILY PROTEIN"/>
    <property type="match status" value="1"/>
</dbReference>
<dbReference type="eggNOG" id="COG2761">
    <property type="taxonomic scope" value="Bacteria"/>
</dbReference>
<name>H1YB42_9SPHI</name>
<accession>H1YB42</accession>
<evidence type="ECO:0000313" key="2">
    <source>
        <dbReference type="EMBL" id="EHQ30568.1"/>
    </source>
</evidence>
<dbReference type="AlphaFoldDB" id="H1YB42"/>
<dbReference type="RefSeq" id="WP_008512405.1">
    <property type="nucleotide sequence ID" value="NZ_CM001403.1"/>
</dbReference>
<sequence length="232" mass="26080">MEQQKLKVEIWSDVMCPFCYIGKRRFENALQEFEHKDEVEIIWKSYQLDPSMKNNTGISLYHYLAERKGITLEQSAQMHDQMTAMASELGIVYNFDKAVIANSFDAHRLSHLAKASGLQDKLEEALFKAYFTEGKNVADYDTLLKIGTAVGLEAESVKQVLNGKQYAEEVKHDIYEANQIGVRGVPYFVLGDKYAVSGAQHSETFLGALNQTWQENQPVSIDGPVCGPDGNC</sequence>
<dbReference type="EMBL" id="CM001403">
    <property type="protein sequence ID" value="EHQ30568.1"/>
    <property type="molecule type" value="Genomic_DNA"/>
</dbReference>
<evidence type="ECO:0000313" key="3">
    <source>
        <dbReference type="Proteomes" id="UP000002774"/>
    </source>
</evidence>
<dbReference type="HOGENOM" id="CLU_069253_0_2_10"/>
<dbReference type="Gene3D" id="3.40.30.10">
    <property type="entry name" value="Glutaredoxin"/>
    <property type="match status" value="1"/>
</dbReference>
<organism evidence="2 3">
    <name type="scientific">Mucilaginibacter paludis DSM 18603</name>
    <dbReference type="NCBI Taxonomy" id="714943"/>
    <lineage>
        <taxon>Bacteria</taxon>
        <taxon>Pseudomonadati</taxon>
        <taxon>Bacteroidota</taxon>
        <taxon>Sphingobacteriia</taxon>
        <taxon>Sphingobacteriales</taxon>
        <taxon>Sphingobacteriaceae</taxon>
        <taxon>Mucilaginibacter</taxon>
    </lineage>
</organism>
<dbReference type="STRING" id="714943.Mucpa_6515"/>
<feature type="domain" description="DSBA-like thioredoxin" evidence="1">
    <location>
        <begin position="8"/>
        <end position="209"/>
    </location>
</feature>
<proteinExistence type="predicted"/>
<gene>
    <name evidence="2" type="ORF">Mucpa_6515</name>
</gene>
<dbReference type="PANTHER" id="PTHR13887">
    <property type="entry name" value="GLUTATHIONE S-TRANSFERASE KAPPA"/>
    <property type="match status" value="1"/>
</dbReference>
<protein>
    <submittedName>
        <fullName evidence="2">DSBA oxidoreductase</fullName>
    </submittedName>
</protein>
<dbReference type="CDD" id="cd03024">
    <property type="entry name" value="DsbA_FrnE"/>
    <property type="match status" value="1"/>
</dbReference>
<dbReference type="Proteomes" id="UP000002774">
    <property type="component" value="Chromosome"/>
</dbReference>